<gene>
    <name evidence="1" type="ORF">ABID24_000419</name>
</gene>
<dbReference type="Pfam" id="PF14359">
    <property type="entry name" value="DUF4406"/>
    <property type="match status" value="1"/>
</dbReference>
<proteinExistence type="predicted"/>
<dbReference type="InterPro" id="IPR025518">
    <property type="entry name" value="DUF4406"/>
</dbReference>
<evidence type="ECO:0008006" key="3">
    <source>
        <dbReference type="Google" id="ProtNLM"/>
    </source>
</evidence>
<dbReference type="Gene3D" id="3.40.50.450">
    <property type="match status" value="1"/>
</dbReference>
<dbReference type="RefSeq" id="WP_257463852.1">
    <property type="nucleotide sequence ID" value="NZ_JANJZT010000002.1"/>
</dbReference>
<evidence type="ECO:0000313" key="2">
    <source>
        <dbReference type="Proteomes" id="UP001549106"/>
    </source>
</evidence>
<keyword evidence="2" id="KW-1185">Reference proteome</keyword>
<protein>
    <recommendedName>
        <fullName evidence="3">DUF4406 domain-containing protein</fullName>
    </recommendedName>
</protein>
<dbReference type="Proteomes" id="UP001549106">
    <property type="component" value="Unassembled WGS sequence"/>
</dbReference>
<dbReference type="SUPFAM" id="SSF52309">
    <property type="entry name" value="N-(deoxy)ribosyltransferase-like"/>
    <property type="match status" value="1"/>
</dbReference>
<dbReference type="EMBL" id="JBEPMJ010000002">
    <property type="protein sequence ID" value="MET3749196.1"/>
    <property type="molecule type" value="Genomic_DNA"/>
</dbReference>
<organism evidence="1 2">
    <name type="scientific">Blautia caecimuris</name>
    <dbReference type="NCBI Taxonomy" id="1796615"/>
    <lineage>
        <taxon>Bacteria</taxon>
        <taxon>Bacillati</taxon>
        <taxon>Bacillota</taxon>
        <taxon>Clostridia</taxon>
        <taxon>Lachnospirales</taxon>
        <taxon>Lachnospiraceae</taxon>
        <taxon>Blautia</taxon>
    </lineage>
</organism>
<accession>A0ABV2LYA8</accession>
<reference evidence="1 2" key="1">
    <citation type="submission" date="2024-06" db="EMBL/GenBank/DDBJ databases">
        <title>Genomic Encyclopedia of Type Strains, Phase IV (KMG-IV): sequencing the most valuable type-strain genomes for metagenomic binning, comparative biology and taxonomic classification.</title>
        <authorList>
            <person name="Goeker M."/>
        </authorList>
    </citation>
    <scope>NUCLEOTIDE SEQUENCE [LARGE SCALE GENOMIC DNA]</scope>
    <source>
        <strain evidence="1 2">DSM 29492</strain>
    </source>
</reference>
<evidence type="ECO:0000313" key="1">
    <source>
        <dbReference type="EMBL" id="MET3749196.1"/>
    </source>
</evidence>
<comment type="caution">
    <text evidence="1">The sequence shown here is derived from an EMBL/GenBank/DDBJ whole genome shotgun (WGS) entry which is preliminary data.</text>
</comment>
<name>A0ABV2LYA8_9FIRM</name>
<sequence>MKVYIAGPITGVSNYKENFQEAEDRLKEDFDVYNPVKIMANMPDCATDEEYIKMGFCIIDMVDAVYMLNGWHKSEGATRELYYAVSKCKKVLNFNPDK</sequence>